<dbReference type="RefSeq" id="XP_056770160.1">
    <property type="nucleotide sequence ID" value="XM_056906053.1"/>
</dbReference>
<keyword evidence="9" id="KW-1185">Reference proteome</keyword>
<dbReference type="InterPro" id="IPR026841">
    <property type="entry name" value="Aur1/Ipt1"/>
</dbReference>
<reference evidence="8" key="1">
    <citation type="submission" date="2022-12" db="EMBL/GenBank/DDBJ databases">
        <authorList>
            <person name="Petersen C."/>
        </authorList>
    </citation>
    <scope>NUCLEOTIDE SEQUENCE</scope>
    <source>
        <strain evidence="8">IBT 16125</strain>
    </source>
</reference>
<comment type="subcellular location">
    <subcellularLocation>
        <location evidence="1">Membrane</location>
        <topology evidence="1">Multi-pass membrane protein</topology>
    </subcellularLocation>
</comment>
<name>A0AAD6CF31_9EURO</name>
<dbReference type="Proteomes" id="UP001213681">
    <property type="component" value="Unassembled WGS sequence"/>
</dbReference>
<comment type="caution">
    <text evidence="8">The sequence shown here is derived from an EMBL/GenBank/DDBJ whole genome shotgun (WGS) entry which is preliminary data.</text>
</comment>
<feature type="region of interest" description="Disordered" evidence="5">
    <location>
        <begin position="35"/>
        <end position="56"/>
    </location>
</feature>
<evidence type="ECO:0000256" key="1">
    <source>
        <dbReference type="ARBA" id="ARBA00004141"/>
    </source>
</evidence>
<feature type="transmembrane region" description="Helical" evidence="6">
    <location>
        <begin position="185"/>
        <end position="204"/>
    </location>
</feature>
<dbReference type="AlphaFoldDB" id="A0AAD6CF31"/>
<dbReference type="GO" id="GO:0016020">
    <property type="term" value="C:membrane"/>
    <property type="evidence" value="ECO:0007669"/>
    <property type="project" value="UniProtKB-SubCell"/>
</dbReference>
<dbReference type="Pfam" id="PF14378">
    <property type="entry name" value="PAP2_3"/>
    <property type="match status" value="1"/>
</dbReference>
<dbReference type="CDD" id="cd03386">
    <property type="entry name" value="PAP2_Aur1_like"/>
    <property type="match status" value="1"/>
</dbReference>
<feature type="transmembrane region" description="Helical" evidence="6">
    <location>
        <begin position="236"/>
        <end position="261"/>
    </location>
</feature>
<evidence type="ECO:0000259" key="7">
    <source>
        <dbReference type="Pfam" id="PF14378"/>
    </source>
</evidence>
<sequence>MSNLKNILEPSAIAGIFTLGAWINRRADRYDRVHDPSRTPLLHEDESEREQDTYGEPGEAVVAETARLKPQLRFHSRWLARYPFLLEIWYWLLIYWIYQGARAVSARVIANNKPIFQKAEHHAILLLSLEHYLHIDIELSAQQFILTKSPRLIGILASIYYSHIIVGVAFYVYSYTYLPRNRYQAFRRTLALTNAIAFVILSLWRCMPPRLLPSDYGFIDVLHGENSGSAWTRNKFQLTIAAMPSLHFGNSAFLAFCLVVYSPHGFLRVVAPLWPVVMGVTVVATANHFVLDMVVGIVLIASAYYLNRVLLVLLPVERVLFRLIGLEKPRNAFDGK</sequence>
<evidence type="ECO:0000313" key="8">
    <source>
        <dbReference type="EMBL" id="KAJ5461118.1"/>
    </source>
</evidence>
<evidence type="ECO:0000256" key="5">
    <source>
        <dbReference type="SAM" id="MobiDB-lite"/>
    </source>
</evidence>
<evidence type="ECO:0000256" key="2">
    <source>
        <dbReference type="ARBA" id="ARBA00022692"/>
    </source>
</evidence>
<feature type="transmembrane region" description="Helical" evidence="6">
    <location>
        <begin position="297"/>
        <end position="316"/>
    </location>
</feature>
<protein>
    <recommendedName>
        <fullName evidence="7">Inositolphosphotransferase Aur1/Ipt1 domain-containing protein</fullName>
    </recommendedName>
</protein>
<gene>
    <name evidence="8" type="ORF">N7458_002670</name>
</gene>
<evidence type="ECO:0000256" key="6">
    <source>
        <dbReference type="SAM" id="Phobius"/>
    </source>
</evidence>
<dbReference type="GeneID" id="81596296"/>
<proteinExistence type="predicted"/>
<keyword evidence="4 6" id="KW-0472">Membrane</keyword>
<feature type="compositionally biased region" description="Basic and acidic residues" evidence="5">
    <location>
        <begin position="35"/>
        <end position="52"/>
    </location>
</feature>
<keyword evidence="3 6" id="KW-1133">Transmembrane helix</keyword>
<evidence type="ECO:0000256" key="3">
    <source>
        <dbReference type="ARBA" id="ARBA00022989"/>
    </source>
</evidence>
<feature type="transmembrane region" description="Helical" evidence="6">
    <location>
        <begin position="79"/>
        <end position="98"/>
    </location>
</feature>
<dbReference type="InterPro" id="IPR052185">
    <property type="entry name" value="IPC_Synthase-Related"/>
</dbReference>
<dbReference type="PANTHER" id="PTHR31310:SF16">
    <property type="entry name" value="INOSITOLPHOSPHOTRANSFERASE AUR1_IPT1 DOMAIN-CONTAINING PROTEIN"/>
    <property type="match status" value="1"/>
</dbReference>
<dbReference type="PANTHER" id="PTHR31310">
    <property type="match status" value="1"/>
</dbReference>
<dbReference type="EMBL" id="JAPVEA010000002">
    <property type="protein sequence ID" value="KAJ5461118.1"/>
    <property type="molecule type" value="Genomic_DNA"/>
</dbReference>
<keyword evidence="2 6" id="KW-0812">Transmembrane</keyword>
<feature type="transmembrane region" description="Helical" evidence="6">
    <location>
        <begin position="273"/>
        <end position="291"/>
    </location>
</feature>
<accession>A0AAD6CF31</accession>
<feature type="domain" description="Inositolphosphotransferase Aur1/Ipt1" evidence="7">
    <location>
        <begin position="126"/>
        <end position="306"/>
    </location>
</feature>
<evidence type="ECO:0000256" key="4">
    <source>
        <dbReference type="ARBA" id="ARBA00023136"/>
    </source>
</evidence>
<organism evidence="8 9">
    <name type="scientific">Penicillium daleae</name>
    <dbReference type="NCBI Taxonomy" id="63821"/>
    <lineage>
        <taxon>Eukaryota</taxon>
        <taxon>Fungi</taxon>
        <taxon>Dikarya</taxon>
        <taxon>Ascomycota</taxon>
        <taxon>Pezizomycotina</taxon>
        <taxon>Eurotiomycetes</taxon>
        <taxon>Eurotiomycetidae</taxon>
        <taxon>Eurotiales</taxon>
        <taxon>Aspergillaceae</taxon>
        <taxon>Penicillium</taxon>
    </lineage>
</organism>
<evidence type="ECO:0000313" key="9">
    <source>
        <dbReference type="Proteomes" id="UP001213681"/>
    </source>
</evidence>
<reference evidence="8" key="2">
    <citation type="journal article" date="2023" name="IMA Fungus">
        <title>Comparative genomic study of the Penicillium genus elucidates a diverse pangenome and 15 lateral gene transfer events.</title>
        <authorList>
            <person name="Petersen C."/>
            <person name="Sorensen T."/>
            <person name="Nielsen M.R."/>
            <person name="Sondergaard T.E."/>
            <person name="Sorensen J.L."/>
            <person name="Fitzpatrick D.A."/>
            <person name="Frisvad J.C."/>
            <person name="Nielsen K.L."/>
        </authorList>
    </citation>
    <scope>NUCLEOTIDE SEQUENCE</scope>
    <source>
        <strain evidence="8">IBT 16125</strain>
    </source>
</reference>
<feature type="transmembrane region" description="Helical" evidence="6">
    <location>
        <begin position="152"/>
        <end position="173"/>
    </location>
</feature>